<dbReference type="SMART" id="SM00736">
    <property type="entry name" value="CADG"/>
    <property type="match status" value="6"/>
</dbReference>
<feature type="domain" description="Fibronectin type-III" evidence="2">
    <location>
        <begin position="799"/>
        <end position="886"/>
    </location>
</feature>
<dbReference type="Proteomes" id="UP000253383">
    <property type="component" value="Unassembled WGS sequence"/>
</dbReference>
<dbReference type="Pfam" id="PF18911">
    <property type="entry name" value="PKD_4"/>
    <property type="match status" value="1"/>
</dbReference>
<dbReference type="Gene3D" id="2.120.10.30">
    <property type="entry name" value="TolB, C-terminal domain"/>
    <property type="match status" value="1"/>
</dbReference>
<sequence length="2016" mass="213428">MLNSFTSRTCAALILSVFLSLIGYGQVGINMEDKDYINSVTPAPNPAVSFKAATNLVFDKAGNLYVACRYGLVYRIKRGETKATVILDIQEEVAGYGDHGLLGFTLDRDFLTNGRFFVYYTVDIYWYDNVGKPGYQANQSTDNVATIGRLVRYTVNPNNEYKVDPASRKILIGETLEDGIPVVTASHAGGGLTTGTDGSILLGTGDAASFVEVDIGCNNTTWYLQAIDRKIIKTIPSDGYGGCNTYSPDRITENIGAYRSQALFSLCGKILRINPENGEGYPSNPFYKGAGSDLKLAQNRVYALGFRQAFKMSVRPNTGNPDPSSGNPGVLYVGDVGFSSWEELNVVSAPGQNFGWPYYEGHAQGRIGYWKTEVFKPANPIKPRIQYRENKNTEIIQGNTVVSADKRPLEGNCIIGGVWHEGGGNYPKEFQDTYYFADYGTGWIAGAKFGHDENPEAGSLFKMATKMTVTPFSERIVGMAFNPYDRNIYYVTLGEKSLVRQFAFTTNQPPTAVITQDKTFGNSPLVVNFSANDSYDPEGTDLSYEWNFGDGSSKNLTKNPPAKTFTFGGQKSYNVSLKVTDAQGKSNTTQTVISLNNTPPTIQTTSVDGYNSISLPQTINLNATATDSQTPADQLKYQWNVYLYHNDHRHSVSIFNGPTGTVTLTEGDCDGEASYWYGLVLDVTDGGGLTTTYTKYVYLNCSGQQQSITFDPIGDKAPTAPTFRPPVSATSGLPISLYVADGPAVIENGQVRLTGGIGRVTIRATQHGNGQYKYAQPVERSFMVTNNAPSTPDTQNPSAPSGLAASNITATSLQLNWNASSDNVGVTGYDVYQGGTKINTNLVSGTTFAVAGLSPSTAYAFYVVARDAASNSSGNSNTANVTTSAAPSGNQPPVIPGTLSLNAATVNVLYTSNALTAFTDPEGDVLTYSLAGLPGTLNFNAANRTITGTPTATGTYSLTYSATDNQHPAVTTLVTLTVNGTATIPTANLDGYLTQEVNCSTLSGWAWDRTNPNAPVTVEFFDGASIADGTPLGSVVANVFQQHLKDAGKGNGEHWYNFPIPESVKTSTNHTIWARVQNSGFTLKWAPKTINCAGSGIPPANLPPIPPSVSSLSAFVNTPFTSAALAAFTDPESTPLTYELLGLPQNLTFNPSTRVVNGTPATTGTFSLTYTATDQPGAKTSLVFSLIISETNNPPTNVPPAAPTVSPLSATVNAAYSTTLPAFTDTDPLSYTLTGLPSGLGFNASTRVISGTPTQQGTFPLTYAANDGKVTESTTISLAVAAGTGNPPPVVTGSFEGYLDVVNCSTFSGWIWDRDKPNTPITIEFLDGATVPASTVIDQTVANIYRQDLKNANKGNGAHGYSFVVPERLKDNQTHTIWARVVGSEFILKWAPKTITCVGTGTPPANAAPVAPAVSPLSATVNVGFTASALPVFTDAENDALTYTLTGLPGNLSFDAMTRVISGTPTQQGAFTLTYSAKDSQHAPVPTTLTLTVNPGGGTPPVNIPPAAPAVSPLSATVNVAYSSTLPAFTDTDPLSYTLTGLPSGLGFNTGTRVISGTPTQQGTFSLTYAANDGNVTENMTITLTVAAGGTAPPPAPAGNFDGYLAKEVSCSTISGWAWERAKGNAVVTVEFFVGASIVGGTSLGSIAADVFKQHLLDAGKGNGIHWFDFPMPESIKNGQNQTIWARVVGSEFTLKDSPKIINCAGSGTPPANAAPVAPASISPLSATISVAFTASALPAFTDAENDPLTYTLTGLPNGVNFDAGTRVISGTSTVSGTFTLTYSAKDSQNSPVSTTLTLTVGTGGGTTPPPTSGGSGPGNYEGYLDVVNCTSIQGWVWDRNRPNTPIALEFLDGNTVVGAVDANIFRQDLKNANKGNGIHGYSFTVPASLKDGQNHSISGRVPGGNFTLKWSPKILNCPNGSRQGIDERVELSMELTVSPNPSRGKVEIRYLVEADRWADLQVVDMMGRSIWQKPTIGTGKVERETVDLSSDGANLYLIQLQTAKQIVTRRLLISR</sequence>
<protein>
    <submittedName>
        <fullName evidence="3">T9SS C-terminal target domain-containing protein</fullName>
    </submittedName>
</protein>
<dbReference type="PANTHER" id="PTHR19328">
    <property type="entry name" value="HEDGEHOG-INTERACTING PROTEIN"/>
    <property type="match status" value="1"/>
</dbReference>
<dbReference type="OrthoDB" id="9770043at2"/>
<comment type="caution">
    <text evidence="3">The sequence shown here is derived from an EMBL/GenBank/DDBJ whole genome shotgun (WGS) entry which is preliminary data.</text>
</comment>
<evidence type="ECO:0000259" key="1">
    <source>
        <dbReference type="PROSITE" id="PS50093"/>
    </source>
</evidence>
<dbReference type="InterPro" id="IPR011042">
    <property type="entry name" value="6-blade_b-propeller_TolB-like"/>
</dbReference>
<dbReference type="InterPro" id="IPR022409">
    <property type="entry name" value="PKD/Chitinase_dom"/>
</dbReference>
<evidence type="ECO:0000313" key="3">
    <source>
        <dbReference type="EMBL" id="RCR65618.1"/>
    </source>
</evidence>
<evidence type="ECO:0000259" key="2">
    <source>
        <dbReference type="PROSITE" id="PS50853"/>
    </source>
</evidence>
<organism evidence="3 4">
    <name type="scientific">Larkinella punicea</name>
    <dbReference type="NCBI Taxonomy" id="2315727"/>
    <lineage>
        <taxon>Bacteria</taxon>
        <taxon>Pseudomonadati</taxon>
        <taxon>Bacteroidota</taxon>
        <taxon>Cytophagia</taxon>
        <taxon>Cytophagales</taxon>
        <taxon>Spirosomataceae</taxon>
        <taxon>Larkinella</taxon>
    </lineage>
</organism>
<dbReference type="SMART" id="SM00089">
    <property type="entry name" value="PKD"/>
    <property type="match status" value="1"/>
</dbReference>
<dbReference type="PROSITE" id="PS50853">
    <property type="entry name" value="FN3"/>
    <property type="match status" value="1"/>
</dbReference>
<dbReference type="InterPro" id="IPR012938">
    <property type="entry name" value="Glc/Sorbosone_DH"/>
</dbReference>
<dbReference type="InterPro" id="IPR003961">
    <property type="entry name" value="FN3_dom"/>
</dbReference>
<dbReference type="Pfam" id="PF05345">
    <property type="entry name" value="He_PIG"/>
    <property type="match status" value="6"/>
</dbReference>
<dbReference type="InterPro" id="IPR036116">
    <property type="entry name" value="FN3_sf"/>
</dbReference>
<dbReference type="InterPro" id="IPR015919">
    <property type="entry name" value="Cadherin-like_sf"/>
</dbReference>
<dbReference type="PROSITE" id="PS50093">
    <property type="entry name" value="PKD"/>
    <property type="match status" value="1"/>
</dbReference>
<keyword evidence="4" id="KW-1185">Reference proteome</keyword>
<dbReference type="InterPro" id="IPR013783">
    <property type="entry name" value="Ig-like_fold"/>
</dbReference>
<dbReference type="GO" id="GO:0016020">
    <property type="term" value="C:membrane"/>
    <property type="evidence" value="ECO:0007669"/>
    <property type="project" value="InterPro"/>
</dbReference>
<dbReference type="SUPFAM" id="SSF49265">
    <property type="entry name" value="Fibronectin type III"/>
    <property type="match status" value="1"/>
</dbReference>
<dbReference type="SUPFAM" id="SSF50952">
    <property type="entry name" value="Soluble quinoprotein glucose dehydrogenase"/>
    <property type="match status" value="1"/>
</dbReference>
<evidence type="ECO:0000313" key="4">
    <source>
        <dbReference type="Proteomes" id="UP000253383"/>
    </source>
</evidence>
<dbReference type="InterPro" id="IPR006644">
    <property type="entry name" value="Cadg"/>
</dbReference>
<dbReference type="SMART" id="SM00060">
    <property type="entry name" value="FN3"/>
    <property type="match status" value="1"/>
</dbReference>
<dbReference type="Pfam" id="PF07995">
    <property type="entry name" value="GSDH"/>
    <property type="match status" value="1"/>
</dbReference>
<dbReference type="PANTHER" id="PTHR19328:SF13">
    <property type="entry name" value="HIPL1 PROTEIN"/>
    <property type="match status" value="1"/>
</dbReference>
<proteinExistence type="predicted"/>
<dbReference type="CDD" id="cd00146">
    <property type="entry name" value="PKD"/>
    <property type="match status" value="1"/>
</dbReference>
<dbReference type="InterPro" id="IPR026444">
    <property type="entry name" value="Secre_tail"/>
</dbReference>
<name>A0A368JD73_9BACT</name>
<dbReference type="InterPro" id="IPR011041">
    <property type="entry name" value="Quinoprot_gluc/sorb_DH_b-prop"/>
</dbReference>
<dbReference type="SUPFAM" id="SSF49313">
    <property type="entry name" value="Cadherin-like"/>
    <property type="match status" value="6"/>
</dbReference>
<dbReference type="InterPro" id="IPR035986">
    <property type="entry name" value="PKD_dom_sf"/>
</dbReference>
<dbReference type="InterPro" id="IPR000601">
    <property type="entry name" value="PKD_dom"/>
</dbReference>
<dbReference type="Gene3D" id="2.60.40.10">
    <property type="entry name" value="Immunoglobulins"/>
    <property type="match status" value="9"/>
</dbReference>
<reference evidence="3 4" key="1">
    <citation type="submission" date="2018-07" db="EMBL/GenBank/DDBJ databases">
        <title>Genome analysis of Larkinella rosea.</title>
        <authorList>
            <person name="Zhou Z."/>
            <person name="Wang G."/>
        </authorList>
    </citation>
    <scope>NUCLEOTIDE SEQUENCE [LARGE SCALE GENOMIC DNA]</scope>
    <source>
        <strain evidence="4">zzj9</strain>
    </source>
</reference>
<accession>A0A368JD73</accession>
<dbReference type="CDD" id="cd00063">
    <property type="entry name" value="FN3"/>
    <property type="match status" value="1"/>
</dbReference>
<dbReference type="NCBIfam" id="TIGR04183">
    <property type="entry name" value="Por_Secre_tail"/>
    <property type="match status" value="1"/>
</dbReference>
<dbReference type="EMBL" id="QOWE01000039">
    <property type="protein sequence ID" value="RCR65618.1"/>
    <property type="molecule type" value="Genomic_DNA"/>
</dbReference>
<dbReference type="Pfam" id="PF00041">
    <property type="entry name" value="fn3"/>
    <property type="match status" value="1"/>
</dbReference>
<dbReference type="GO" id="GO:0005509">
    <property type="term" value="F:calcium ion binding"/>
    <property type="evidence" value="ECO:0007669"/>
    <property type="project" value="InterPro"/>
</dbReference>
<dbReference type="SUPFAM" id="SSF49299">
    <property type="entry name" value="PKD domain"/>
    <property type="match status" value="1"/>
</dbReference>
<feature type="domain" description="PKD" evidence="1">
    <location>
        <begin position="510"/>
        <end position="592"/>
    </location>
</feature>
<gene>
    <name evidence="3" type="ORF">DUE52_30940</name>
</gene>